<dbReference type="EMBL" id="FWFN01000010">
    <property type="protein sequence ID" value="SLN72950.1"/>
    <property type="molecule type" value="Genomic_DNA"/>
</dbReference>
<dbReference type="CDD" id="cd06173">
    <property type="entry name" value="MFS_MefA_like"/>
    <property type="match status" value="1"/>
</dbReference>
<evidence type="ECO:0000256" key="1">
    <source>
        <dbReference type="ARBA" id="ARBA00004651"/>
    </source>
</evidence>
<evidence type="ECO:0000313" key="7">
    <source>
        <dbReference type="EMBL" id="SLN72950.1"/>
    </source>
</evidence>
<feature type="transmembrane region" description="Helical" evidence="6">
    <location>
        <begin position="387"/>
        <end position="408"/>
    </location>
</feature>
<feature type="transmembrane region" description="Helical" evidence="6">
    <location>
        <begin position="155"/>
        <end position="175"/>
    </location>
</feature>
<keyword evidence="3 6" id="KW-0812">Transmembrane</keyword>
<name>A0A1X7A823_9RHOB</name>
<evidence type="ECO:0000256" key="4">
    <source>
        <dbReference type="ARBA" id="ARBA00022989"/>
    </source>
</evidence>
<dbReference type="Pfam" id="PF07690">
    <property type="entry name" value="MFS_1"/>
    <property type="match status" value="1"/>
</dbReference>
<keyword evidence="8" id="KW-1185">Reference proteome</keyword>
<accession>A0A1X7A823</accession>
<feature type="transmembrane region" description="Helical" evidence="6">
    <location>
        <begin position="73"/>
        <end position="93"/>
    </location>
</feature>
<evidence type="ECO:0000256" key="6">
    <source>
        <dbReference type="SAM" id="Phobius"/>
    </source>
</evidence>
<feature type="transmembrane region" description="Helical" evidence="6">
    <location>
        <begin position="265"/>
        <end position="288"/>
    </location>
</feature>
<feature type="transmembrane region" description="Helical" evidence="6">
    <location>
        <begin position="295"/>
        <end position="312"/>
    </location>
</feature>
<evidence type="ECO:0000256" key="3">
    <source>
        <dbReference type="ARBA" id="ARBA00022692"/>
    </source>
</evidence>
<feature type="transmembrane region" description="Helical" evidence="6">
    <location>
        <begin position="356"/>
        <end position="375"/>
    </location>
</feature>
<feature type="transmembrane region" description="Helical" evidence="6">
    <location>
        <begin position="105"/>
        <end position="125"/>
    </location>
</feature>
<keyword evidence="4 6" id="KW-1133">Transmembrane helix</keyword>
<feature type="transmembrane region" description="Helical" evidence="6">
    <location>
        <begin position="181"/>
        <end position="200"/>
    </location>
</feature>
<feature type="transmembrane region" description="Helical" evidence="6">
    <location>
        <begin position="12"/>
        <end position="34"/>
    </location>
</feature>
<sequence length="424" mass="44186">MAGRQGHFHRFLVAGGLTNLGDGVATLAWTWLATQLTRDPFLISLMPVALRLPWFLFAIPAGLVTDRVSRKKLLLAMDVARGLAFALAAAAIWQALPLADPPEDGVAEVGLFVTLALCAAAIGLAEVFRDTAAQTVLPSLVDPDRLESANARFSAVEILGNTLLGPAVGAFLIAAALPLPFLLNAAAYLSATVLVAGVGIRQRRPAGTRRHWRHEFTEAAGFLIQQPTLRLLALFTGVFNGLHQMVVVGLVLFAQEVLGLGAGAYGLVLSAGASGGLVAGLVAAPLIARVGGARLAQLSSAVIALAFLAVPLAGGGVGVAACLMVFSFLGLLWDTVSISYRQRAVPDEMRGRVNALYRMASWGMMPVGLMVSGLVVDLGERIMPREVALTLPFLVAGGGVAVMTLLAWRGIGRGFGRPPGVPSA</sequence>
<keyword evidence="2" id="KW-1003">Cell membrane</keyword>
<evidence type="ECO:0000313" key="8">
    <source>
        <dbReference type="Proteomes" id="UP000193963"/>
    </source>
</evidence>
<dbReference type="Gene3D" id="1.20.1250.20">
    <property type="entry name" value="MFS general substrate transporter like domains"/>
    <property type="match status" value="1"/>
</dbReference>
<comment type="subcellular location">
    <subcellularLocation>
        <location evidence="1">Cell membrane</location>
        <topology evidence="1">Multi-pass membrane protein</topology>
    </subcellularLocation>
</comment>
<feature type="transmembrane region" description="Helical" evidence="6">
    <location>
        <begin position="318"/>
        <end position="336"/>
    </location>
</feature>
<protein>
    <submittedName>
        <fullName evidence="7">Enterobactin exporter EntS</fullName>
    </submittedName>
</protein>
<dbReference type="AlphaFoldDB" id="A0A1X7A823"/>
<dbReference type="Proteomes" id="UP000193963">
    <property type="component" value="Unassembled WGS sequence"/>
</dbReference>
<gene>
    <name evidence="7" type="ORF">PSM7751_03977</name>
</gene>
<dbReference type="PANTHER" id="PTHR23513:SF6">
    <property type="entry name" value="MAJOR FACILITATOR SUPERFAMILY ASSOCIATED DOMAIN-CONTAINING PROTEIN"/>
    <property type="match status" value="1"/>
</dbReference>
<dbReference type="OrthoDB" id="145388at2"/>
<organism evidence="7 8">
    <name type="scientific">Pseudooceanicola marinus</name>
    <dbReference type="NCBI Taxonomy" id="396013"/>
    <lineage>
        <taxon>Bacteria</taxon>
        <taxon>Pseudomonadati</taxon>
        <taxon>Pseudomonadota</taxon>
        <taxon>Alphaproteobacteria</taxon>
        <taxon>Rhodobacterales</taxon>
        <taxon>Paracoccaceae</taxon>
        <taxon>Pseudooceanicola</taxon>
    </lineage>
</organism>
<feature type="transmembrane region" description="Helical" evidence="6">
    <location>
        <begin position="231"/>
        <end position="253"/>
    </location>
</feature>
<keyword evidence="5 6" id="KW-0472">Membrane</keyword>
<dbReference type="GO" id="GO:0005886">
    <property type="term" value="C:plasma membrane"/>
    <property type="evidence" value="ECO:0007669"/>
    <property type="project" value="UniProtKB-SubCell"/>
</dbReference>
<dbReference type="InterPro" id="IPR011701">
    <property type="entry name" value="MFS"/>
</dbReference>
<dbReference type="PANTHER" id="PTHR23513">
    <property type="entry name" value="INTEGRAL MEMBRANE EFFLUX PROTEIN-RELATED"/>
    <property type="match status" value="1"/>
</dbReference>
<proteinExistence type="predicted"/>
<dbReference type="InterPro" id="IPR036259">
    <property type="entry name" value="MFS_trans_sf"/>
</dbReference>
<evidence type="ECO:0000256" key="5">
    <source>
        <dbReference type="ARBA" id="ARBA00023136"/>
    </source>
</evidence>
<reference evidence="7 8" key="1">
    <citation type="submission" date="2017-03" db="EMBL/GenBank/DDBJ databases">
        <authorList>
            <person name="Afonso C.L."/>
            <person name="Miller P.J."/>
            <person name="Scott M.A."/>
            <person name="Spackman E."/>
            <person name="Goraichik I."/>
            <person name="Dimitrov K.M."/>
            <person name="Suarez D.L."/>
            <person name="Swayne D.E."/>
        </authorList>
    </citation>
    <scope>NUCLEOTIDE SEQUENCE [LARGE SCALE GENOMIC DNA]</scope>
    <source>
        <strain evidence="7 8">CECT 7751</strain>
    </source>
</reference>
<dbReference type="GO" id="GO:0022857">
    <property type="term" value="F:transmembrane transporter activity"/>
    <property type="evidence" value="ECO:0007669"/>
    <property type="project" value="InterPro"/>
</dbReference>
<dbReference type="RefSeq" id="WP_085889994.1">
    <property type="nucleotide sequence ID" value="NZ_FWFN01000010.1"/>
</dbReference>
<dbReference type="SUPFAM" id="SSF103473">
    <property type="entry name" value="MFS general substrate transporter"/>
    <property type="match status" value="1"/>
</dbReference>
<evidence type="ECO:0000256" key="2">
    <source>
        <dbReference type="ARBA" id="ARBA00022475"/>
    </source>
</evidence>
<feature type="transmembrane region" description="Helical" evidence="6">
    <location>
        <begin position="40"/>
        <end position="61"/>
    </location>
</feature>